<dbReference type="OrthoDB" id="393769at2"/>
<keyword evidence="2" id="KW-0732">Signal</keyword>
<feature type="signal peptide" evidence="2">
    <location>
        <begin position="1"/>
        <end position="23"/>
    </location>
</feature>
<protein>
    <recommendedName>
        <fullName evidence="7">Lipoprotein</fullName>
    </recommendedName>
</protein>
<dbReference type="RefSeq" id="WP_041351919.1">
    <property type="nucleotide sequence ID" value="NC_007294.1"/>
</dbReference>
<feature type="chain" id="PRO_5004235336" description="Lipoprotein" evidence="2">
    <location>
        <begin position="24"/>
        <end position="797"/>
    </location>
</feature>
<accession>Q4A6C1</accession>
<evidence type="ECO:0000259" key="4">
    <source>
        <dbReference type="Pfam" id="PF03305"/>
    </source>
</evidence>
<proteinExistence type="inferred from homology"/>
<dbReference type="PROSITE" id="PS51257">
    <property type="entry name" value="PROKAR_LIPOPROTEIN"/>
    <property type="match status" value="1"/>
</dbReference>
<reference evidence="5 6" key="1">
    <citation type="journal article" date="2005" name="J. Bacteriol.">
        <title>Swine and poultry pathogens: the complete genome sequences of two strains of Mycoplasma hyopneumoniae and a strain of Mycoplasma synoviae.</title>
        <authorList>
            <person name="Vasconcelos A.T."/>
            <person name="Ferreira H.B."/>
            <person name="Bizarro C.V."/>
            <person name="Bonatto S.L."/>
            <person name="Carvalho M.O."/>
            <person name="Pinto P.M."/>
            <person name="Almeida D.F."/>
            <person name="Almeida L.G."/>
            <person name="Almeida R."/>
            <person name="Alves-Filho L."/>
            <person name="Assuncao E.N."/>
            <person name="Azevedo V.A."/>
            <person name="Bogo M.R."/>
            <person name="Brigido M.M."/>
            <person name="Brocchi M."/>
            <person name="Burity H.A."/>
            <person name="Camargo A.A."/>
            <person name="Camargo S.S."/>
            <person name="Carepo M.S."/>
            <person name="Carraro D.M."/>
            <person name="de Mattos Cascardo J.C."/>
            <person name="Castro L.A."/>
            <person name="Cavalcanti G."/>
            <person name="Chemale G."/>
            <person name="Collevatti R.G."/>
            <person name="Cunha C.W."/>
            <person name="Dallagiovanna B."/>
            <person name="Dambros B.P."/>
            <person name="Dellagostin O.A."/>
            <person name="Falcao C."/>
            <person name="Fantinatti-Garboggini F."/>
            <person name="Felipe M.S."/>
            <person name="Fiorentin L."/>
            <person name="Franco G.R."/>
            <person name="Freitas N.S."/>
            <person name="Frias D."/>
            <person name="Grangeiro T.B."/>
            <person name="Grisard E.C."/>
            <person name="Guimaraes C.T."/>
            <person name="Hungria M."/>
            <person name="Jardim S.N."/>
            <person name="Krieger M.A."/>
            <person name="Laurino J.P."/>
            <person name="Lima L.F."/>
            <person name="Lopes M.I."/>
            <person name="Loreto E.L."/>
            <person name="Madeira H.M."/>
            <person name="Manfio G.P."/>
            <person name="Maranhao A.Q."/>
            <person name="Martinkovics C.T."/>
            <person name="Medeiros S.R."/>
            <person name="Moreira M.A."/>
            <person name="Neiva M."/>
            <person name="Ramalho-Neto C.E."/>
            <person name="Nicolas M.F."/>
            <person name="Oliveira S.C."/>
            <person name="Paixao R.F."/>
            <person name="Pedrosa F.O."/>
            <person name="Pena S.D."/>
            <person name="Pereira M."/>
            <person name="Pereira-Ferrari L."/>
            <person name="Piffer I."/>
            <person name="Pinto L.S."/>
            <person name="Potrich D.P."/>
            <person name="Salim A.C."/>
            <person name="Santos F.R."/>
            <person name="Schmitt R."/>
            <person name="Schneider M.P."/>
            <person name="Schrank A."/>
            <person name="Schrank I.S."/>
            <person name="Schuck A.F."/>
            <person name="Seuanez H.N."/>
            <person name="Silva D.W."/>
            <person name="Silva R."/>
            <person name="Silva S.C."/>
            <person name="Soares C.M."/>
            <person name="Souza K.R."/>
            <person name="Souza R.C."/>
            <person name="Staats C.C."/>
            <person name="Steffens M.B."/>
            <person name="Teixeira S.M."/>
            <person name="Urmenyi T.P."/>
            <person name="Vainstein M.H."/>
            <person name="Zuccherato L.W."/>
            <person name="Simpson A.J."/>
            <person name="Zaha A."/>
        </authorList>
    </citation>
    <scope>NUCLEOTIDE SEQUENCE [LARGE SCALE GENOMIC DNA]</scope>
    <source>
        <strain evidence="5 6">53</strain>
    </source>
</reference>
<dbReference type="HOGENOM" id="CLU_017227_1_0_14"/>
<dbReference type="KEGG" id="msy:MS53_0285"/>
<comment type="similarity">
    <text evidence="1">Belongs to the MG185/MG260 family.</text>
</comment>
<dbReference type="AlphaFoldDB" id="Q4A6C1"/>
<dbReference type="InterPro" id="IPR004890">
    <property type="entry name" value="Lipoprotein_10_C"/>
</dbReference>
<feature type="domain" description="Mycoplasma lipoprotein C-terminal" evidence="3">
    <location>
        <begin position="637"/>
        <end position="767"/>
    </location>
</feature>
<dbReference type="Pfam" id="PF03202">
    <property type="entry name" value="Lipoprotein_10"/>
    <property type="match status" value="1"/>
</dbReference>
<evidence type="ECO:0000313" key="5">
    <source>
        <dbReference type="EMBL" id="AAZ43700.2"/>
    </source>
</evidence>
<name>Q4A6C1_MYCS5</name>
<evidence type="ECO:0000256" key="2">
    <source>
        <dbReference type="SAM" id="SignalP"/>
    </source>
</evidence>
<sequence>MNKTKIKFILGTLGSIAALSISASCGSSNGSINESNNNIGGVTDNSSIKDRRLNALLGANPEASSNAFQQVEKDKIVLAMTFSQGGAQAKALNELVNAYNNDAELKAKLGNIFKEVTVNNVGSGYGEGAKKVSQYLEAKNTDNFFNLILNYSPVGAILANSNMLLSFNDPNGNPDLDTDISLFNKDFVNSNATTENIKNPSTYILPIMKSTLVSTINAPVMSYILDTMKAKGVTFSDDVDTKNFVAEIDSKGQPDRSQIQKQWGDPVDNATELLKGFQFSKKIFNNYEDLIKFAELAQKLFKNTQDNQNDLHVLGIDSPTSTFQNSVYSLTGYRYANSLEATSKKNGVNTVNYNSLTTTGSPANVAAKTVYETFRSAVATQGVVLQGPGQFTSNKQIYHKFAMSIGSTAGYTHNYIESVEGTINFNFSQYSGFNFKASTNKSDRNNYNRSGFLTFGLGLNGLGRKYRTNYTSDQIFLGFGSFKNGLAKSNVTLKSRFDIKSIDTTNDASIQAAIDKIKNDTSNWKLLLLQQSDSSKTQEFTDFQTVVKNAASQNSSEIIYGGVAESSNSKNPQKSLVVFVKSSNSNPVKADWEKYIKLLGGTAEEQTSSNTLNKNELVVINAPTKWNENSAKNSIYLQGPSLIGIKANEVDDAATRAFVHWLVTSKKEYTFFKDDSKSTVTATPSLFFQKQMSYVMPTSDFQNSVSDKTFDSGKNSRTDNPFLENALQVFKNAAKDQANWTTYESPGSEKGDAFRNSVESAFKNLINQAANGTQVSQLQTFDQFVQSFRDTFGSNNN</sequence>
<evidence type="ECO:0000256" key="1">
    <source>
        <dbReference type="ARBA" id="ARBA00009031"/>
    </source>
</evidence>
<dbReference type="EMBL" id="AE017245">
    <property type="protein sequence ID" value="AAZ43700.2"/>
    <property type="molecule type" value="Genomic_DNA"/>
</dbReference>
<gene>
    <name evidence="5" type="ordered locus">MS53_0285</name>
</gene>
<evidence type="ECO:0000259" key="3">
    <source>
        <dbReference type="Pfam" id="PF03202"/>
    </source>
</evidence>
<dbReference type="InterPro" id="IPR004984">
    <property type="entry name" value="Mycoplasma_lipoprotein_cen_dom"/>
</dbReference>
<dbReference type="eggNOG" id="COG1653">
    <property type="taxonomic scope" value="Bacteria"/>
</dbReference>
<feature type="domain" description="Mycoplasma lipoprotein central" evidence="4">
    <location>
        <begin position="255"/>
        <end position="425"/>
    </location>
</feature>
<dbReference type="InterPro" id="IPR054825">
    <property type="entry name" value="P68-like"/>
</dbReference>
<dbReference type="Pfam" id="PF03305">
    <property type="entry name" value="Lipoprotein_X"/>
    <property type="match status" value="1"/>
</dbReference>
<dbReference type="Proteomes" id="UP000000549">
    <property type="component" value="Chromosome"/>
</dbReference>
<keyword evidence="6" id="KW-1185">Reference proteome</keyword>
<evidence type="ECO:0000313" key="6">
    <source>
        <dbReference type="Proteomes" id="UP000000549"/>
    </source>
</evidence>
<dbReference type="NCBIfam" id="NF045826">
    <property type="entry name" value="lipo_P68"/>
    <property type="match status" value="1"/>
</dbReference>
<evidence type="ECO:0008006" key="7">
    <source>
        <dbReference type="Google" id="ProtNLM"/>
    </source>
</evidence>
<organism evidence="5 6">
    <name type="scientific">Mycoplasmopsis synoviae (strain 53)</name>
    <name type="common">Mycoplasma synoviae</name>
    <dbReference type="NCBI Taxonomy" id="262723"/>
    <lineage>
        <taxon>Bacteria</taxon>
        <taxon>Bacillati</taxon>
        <taxon>Mycoplasmatota</taxon>
        <taxon>Mycoplasmoidales</taxon>
        <taxon>Metamycoplasmataceae</taxon>
        <taxon>Mycoplasmopsis</taxon>
    </lineage>
</organism>
<dbReference type="STRING" id="262723.MS53_0285"/>